<dbReference type="EMBL" id="JBBWUH010000004">
    <property type="protein sequence ID" value="KAK8169444.1"/>
    <property type="molecule type" value="Genomic_DNA"/>
</dbReference>
<protein>
    <submittedName>
        <fullName evidence="2">Uncharacterized protein</fullName>
    </submittedName>
</protein>
<organism evidence="2 3">
    <name type="scientific">Phyllosticta citrichinensis</name>
    <dbReference type="NCBI Taxonomy" id="1130410"/>
    <lineage>
        <taxon>Eukaryota</taxon>
        <taxon>Fungi</taxon>
        <taxon>Dikarya</taxon>
        <taxon>Ascomycota</taxon>
        <taxon>Pezizomycotina</taxon>
        <taxon>Dothideomycetes</taxon>
        <taxon>Dothideomycetes incertae sedis</taxon>
        <taxon>Botryosphaeriales</taxon>
        <taxon>Phyllostictaceae</taxon>
        <taxon>Phyllosticta</taxon>
    </lineage>
</organism>
<sequence>MRHAECLSTGFHGQTNLAKPSAHRRRAGSLSIERQTDRPLPPCRRAFSNWWCQFSGGPLFHVRRFEVSLFAATLMTITKFSIGRPGLLPAATIPAMTAWNHQMQRPNEKAAKVDGLERQVENVLKEADKVPGLEIGFVTPAKRPPRSTVAPATTAKRRNQQG</sequence>
<accession>A0ABR1XVL3</accession>
<feature type="region of interest" description="Disordered" evidence="1">
    <location>
        <begin position="15"/>
        <end position="38"/>
    </location>
</feature>
<dbReference type="Proteomes" id="UP001456524">
    <property type="component" value="Unassembled WGS sequence"/>
</dbReference>
<evidence type="ECO:0000313" key="2">
    <source>
        <dbReference type="EMBL" id="KAK8169444.1"/>
    </source>
</evidence>
<evidence type="ECO:0000256" key="1">
    <source>
        <dbReference type="SAM" id="MobiDB-lite"/>
    </source>
</evidence>
<evidence type="ECO:0000313" key="3">
    <source>
        <dbReference type="Proteomes" id="UP001456524"/>
    </source>
</evidence>
<gene>
    <name evidence="2" type="ORF">IWX90DRAFT_177669</name>
</gene>
<feature type="region of interest" description="Disordered" evidence="1">
    <location>
        <begin position="135"/>
        <end position="162"/>
    </location>
</feature>
<reference evidence="2 3" key="1">
    <citation type="journal article" date="2022" name="G3 (Bethesda)">
        <title>Enemy or ally: a genomic approach to elucidate the lifestyle of Phyllosticta citrichinaensis.</title>
        <authorList>
            <person name="Buijs V.A."/>
            <person name="Groenewald J.Z."/>
            <person name="Haridas S."/>
            <person name="LaButti K.M."/>
            <person name="Lipzen A."/>
            <person name="Martin F.M."/>
            <person name="Barry K."/>
            <person name="Grigoriev I.V."/>
            <person name="Crous P.W."/>
            <person name="Seidl M.F."/>
        </authorList>
    </citation>
    <scope>NUCLEOTIDE SEQUENCE [LARGE SCALE GENOMIC DNA]</scope>
    <source>
        <strain evidence="2 3">CBS 129764</strain>
    </source>
</reference>
<proteinExistence type="predicted"/>
<keyword evidence="3" id="KW-1185">Reference proteome</keyword>
<name>A0ABR1XVL3_9PEZI</name>
<comment type="caution">
    <text evidence="2">The sequence shown here is derived from an EMBL/GenBank/DDBJ whole genome shotgun (WGS) entry which is preliminary data.</text>
</comment>